<evidence type="ECO:0000313" key="9">
    <source>
        <dbReference type="EMBL" id="PBC26840.1"/>
    </source>
</evidence>
<accession>A0A2A3E573</accession>
<dbReference type="AlphaFoldDB" id="A0A2A3E573"/>
<gene>
    <name evidence="9" type="ORF">APICC_01069</name>
</gene>
<keyword evidence="10" id="KW-1185">Reference proteome</keyword>
<dbReference type="Proteomes" id="UP000242457">
    <property type="component" value="Unassembled WGS sequence"/>
</dbReference>
<evidence type="ECO:0000256" key="5">
    <source>
        <dbReference type="ARBA" id="ARBA00022989"/>
    </source>
</evidence>
<reference evidence="9 10" key="1">
    <citation type="submission" date="2014-07" db="EMBL/GenBank/DDBJ databases">
        <title>Genomic and transcriptomic analysis on Apis cerana provide comprehensive insights into honey bee biology.</title>
        <authorList>
            <person name="Diao Q."/>
            <person name="Sun L."/>
            <person name="Zheng H."/>
            <person name="Zheng H."/>
            <person name="Xu S."/>
            <person name="Wang S."/>
            <person name="Zeng Z."/>
            <person name="Hu F."/>
            <person name="Su S."/>
            <person name="Wu J."/>
        </authorList>
    </citation>
    <scope>NUCLEOTIDE SEQUENCE [LARGE SCALE GENOMIC DNA]</scope>
    <source>
        <tissue evidence="9">Pupae without intestine</tissue>
    </source>
</reference>
<keyword evidence="3" id="KW-0812">Transmembrane</keyword>
<evidence type="ECO:0000313" key="10">
    <source>
        <dbReference type="Proteomes" id="UP000242457"/>
    </source>
</evidence>
<dbReference type="EMBL" id="KZ288365">
    <property type="protein sequence ID" value="PBC26840.1"/>
    <property type="molecule type" value="Genomic_DNA"/>
</dbReference>
<evidence type="ECO:0000256" key="7">
    <source>
        <dbReference type="ARBA" id="ARBA00023180"/>
    </source>
</evidence>
<dbReference type="PANTHER" id="PTHR33562">
    <property type="entry name" value="ATILLA, ISOFORM B-RELATED-RELATED"/>
    <property type="match status" value="1"/>
</dbReference>
<name>A0A2A3E573_APICC</name>
<dbReference type="GO" id="GO:0030431">
    <property type="term" value="P:sleep"/>
    <property type="evidence" value="ECO:0007669"/>
    <property type="project" value="InterPro"/>
</dbReference>
<evidence type="ECO:0000256" key="1">
    <source>
        <dbReference type="ARBA" id="ARBA00004589"/>
    </source>
</evidence>
<dbReference type="InterPro" id="IPR050975">
    <property type="entry name" value="Sleep_regulator"/>
</dbReference>
<dbReference type="GO" id="GO:0098552">
    <property type="term" value="C:side of membrane"/>
    <property type="evidence" value="ECO:0007669"/>
    <property type="project" value="UniProtKB-KW"/>
</dbReference>
<keyword evidence="5" id="KW-1133">Transmembrane helix</keyword>
<evidence type="ECO:0000256" key="3">
    <source>
        <dbReference type="ARBA" id="ARBA00022692"/>
    </source>
</evidence>
<evidence type="ECO:0000256" key="4">
    <source>
        <dbReference type="ARBA" id="ARBA00022729"/>
    </source>
</evidence>
<keyword evidence="8" id="KW-0449">Lipoprotein</keyword>
<sequence>MYDVLDPQFCRSGIDRFRIDCLMLPATVFNCAYVSTISAAPEKQPRTLDSTIRTKKDKDCTINTVDIRYLKPCPASQPFCRKAVYIYYFMNSREYIIIRECAKWWNSDKECYRGRYPRDSYQYVCEYEKLKCYMCTSLTDPSCDTDLSTEDIKECTLNNMDSFKQRIQQHNDLNKISVIFDVDKSQYYQASAPMACAKMILKALKIKENRELLGYHKIGSEKQLRSKSKLFKDYESPLLFQDQSSALRCWDCASNTNPLCGDPMNVTDHHGIFHTKVCESGTYETSKQICRKIVKRENGERVVIRQCSTPNVDEADIVDGPCSATAISTRNLMECYICNTDLCNSAMGVSVTQSLFMVTLPIIGYRYLQSKYIAL</sequence>
<dbReference type="Pfam" id="PF17064">
    <property type="entry name" value="QVR"/>
    <property type="match status" value="1"/>
</dbReference>
<dbReference type="GO" id="GO:0032222">
    <property type="term" value="P:regulation of synaptic transmission, cholinergic"/>
    <property type="evidence" value="ECO:0007669"/>
    <property type="project" value="InterPro"/>
</dbReference>
<evidence type="ECO:0000256" key="8">
    <source>
        <dbReference type="ARBA" id="ARBA00023288"/>
    </source>
</evidence>
<keyword evidence="6" id="KW-0472">Membrane</keyword>
<comment type="subcellular location">
    <subcellularLocation>
        <location evidence="1">Membrane</location>
        <topology evidence="1">Lipid-anchor</topology>
        <topology evidence="1">GPI-anchor</topology>
    </subcellularLocation>
</comment>
<dbReference type="OrthoDB" id="75169at2759"/>
<keyword evidence="4" id="KW-0732">Signal</keyword>
<proteinExistence type="predicted"/>
<evidence type="ECO:0000256" key="2">
    <source>
        <dbReference type="ARBA" id="ARBA00022622"/>
    </source>
</evidence>
<keyword evidence="2" id="KW-0336">GPI-anchor</keyword>
<keyword evidence="7" id="KW-0325">Glycoprotein</keyword>
<dbReference type="InterPro" id="IPR031424">
    <property type="entry name" value="QVR-like"/>
</dbReference>
<dbReference type="CDD" id="cd23593">
    <property type="entry name" value="TFP_LU_ECD_Twit"/>
    <property type="match status" value="1"/>
</dbReference>
<evidence type="ECO:0000256" key="6">
    <source>
        <dbReference type="ARBA" id="ARBA00023136"/>
    </source>
</evidence>
<protein>
    <submittedName>
        <fullName evidence="9">Uncharacterized protein</fullName>
    </submittedName>
</protein>
<organism evidence="9 10">
    <name type="scientific">Apis cerana cerana</name>
    <name type="common">Oriental honeybee</name>
    <dbReference type="NCBI Taxonomy" id="94128"/>
    <lineage>
        <taxon>Eukaryota</taxon>
        <taxon>Metazoa</taxon>
        <taxon>Ecdysozoa</taxon>
        <taxon>Arthropoda</taxon>
        <taxon>Hexapoda</taxon>
        <taxon>Insecta</taxon>
        <taxon>Pterygota</taxon>
        <taxon>Neoptera</taxon>
        <taxon>Endopterygota</taxon>
        <taxon>Hymenoptera</taxon>
        <taxon>Apocrita</taxon>
        <taxon>Aculeata</taxon>
        <taxon>Apoidea</taxon>
        <taxon>Anthophila</taxon>
        <taxon>Apidae</taxon>
        <taxon>Apis</taxon>
    </lineage>
</organism>